<feature type="region of interest" description="Disordered" evidence="3">
    <location>
        <begin position="192"/>
        <end position="217"/>
    </location>
</feature>
<dbReference type="GO" id="GO:0050660">
    <property type="term" value="F:flavin adenine dinucleotide binding"/>
    <property type="evidence" value="ECO:0007669"/>
    <property type="project" value="InterPro"/>
</dbReference>
<dbReference type="Pfam" id="PF05199">
    <property type="entry name" value="GMC_oxred_C"/>
    <property type="match status" value="1"/>
</dbReference>
<dbReference type="OrthoDB" id="413885at2759"/>
<dbReference type="Proteomes" id="UP000737391">
    <property type="component" value="Unassembled WGS sequence"/>
</dbReference>
<dbReference type="GO" id="GO:0016614">
    <property type="term" value="F:oxidoreductase activity, acting on CH-OH group of donors"/>
    <property type="evidence" value="ECO:0007669"/>
    <property type="project" value="InterPro"/>
</dbReference>
<dbReference type="InterPro" id="IPR007867">
    <property type="entry name" value="GMC_OxRtase_C"/>
</dbReference>
<name>A0A9P5B3U3_9HYPO</name>
<comment type="similarity">
    <text evidence="1">Belongs to the GMC oxidoreductase family.</text>
</comment>
<evidence type="ECO:0000256" key="4">
    <source>
        <dbReference type="SAM" id="SignalP"/>
    </source>
</evidence>
<accession>A0A9P5B3U3</accession>
<evidence type="ECO:0000256" key="3">
    <source>
        <dbReference type="SAM" id="MobiDB-lite"/>
    </source>
</evidence>
<dbReference type="Gene3D" id="2.60.40.1210">
    <property type="entry name" value="Cellobiose dehydrogenase, cytochrome domain"/>
    <property type="match status" value="1"/>
</dbReference>
<dbReference type="AlphaFoldDB" id="A0A9P5B3U3"/>
<dbReference type="Pfam" id="PF00734">
    <property type="entry name" value="CBM_1"/>
    <property type="match status" value="1"/>
</dbReference>
<keyword evidence="7" id="KW-1185">Reference proteome</keyword>
<dbReference type="Pfam" id="PF16010">
    <property type="entry name" value="CDH-cyt"/>
    <property type="match status" value="1"/>
</dbReference>
<evidence type="ECO:0000256" key="1">
    <source>
        <dbReference type="ARBA" id="ARBA00010790"/>
    </source>
</evidence>
<gene>
    <name evidence="6" type="ORF">FAGAP_12399</name>
</gene>
<protein>
    <submittedName>
        <fullName evidence="6">Cellobiose dehydrogenase</fullName>
    </submittedName>
</protein>
<evidence type="ECO:0000259" key="5">
    <source>
        <dbReference type="PROSITE" id="PS51164"/>
    </source>
</evidence>
<dbReference type="SMART" id="SM00236">
    <property type="entry name" value="fCBD"/>
    <property type="match status" value="1"/>
</dbReference>
<dbReference type="SUPFAM" id="SSF57180">
    <property type="entry name" value="Cellulose-binding domain"/>
    <property type="match status" value="1"/>
</dbReference>
<evidence type="ECO:0000256" key="2">
    <source>
        <dbReference type="ARBA" id="ARBA00022729"/>
    </source>
</evidence>
<dbReference type="GO" id="GO:0005576">
    <property type="term" value="C:extracellular region"/>
    <property type="evidence" value="ECO:0007669"/>
    <property type="project" value="InterPro"/>
</dbReference>
<dbReference type="Gene3D" id="3.30.410.10">
    <property type="entry name" value="Cholesterol Oxidase, domain 2"/>
    <property type="match status" value="1"/>
</dbReference>
<feature type="compositionally biased region" description="Low complexity" evidence="3">
    <location>
        <begin position="196"/>
        <end position="216"/>
    </location>
</feature>
<dbReference type="InterPro" id="IPR000172">
    <property type="entry name" value="GMC_OxRdtase_N"/>
</dbReference>
<feature type="signal peptide" evidence="4">
    <location>
        <begin position="1"/>
        <end position="24"/>
    </location>
</feature>
<dbReference type="PANTHER" id="PTHR47190">
    <property type="entry name" value="DEHYDROGENASE, PUTATIVE-RELATED"/>
    <property type="match status" value="1"/>
</dbReference>
<dbReference type="Gene3D" id="3.50.50.60">
    <property type="entry name" value="FAD/NAD(P)-binding domain"/>
    <property type="match status" value="2"/>
</dbReference>
<reference evidence="6" key="1">
    <citation type="submission" date="2020-01" db="EMBL/GenBank/DDBJ databases">
        <title>Identification and distribution of gene clusters putatively required for synthesis of sphingolipid metabolism inhibitors in phylogenetically diverse species of the filamentous fungus Fusarium.</title>
        <authorList>
            <person name="Kim H.-S."/>
            <person name="Busman M."/>
            <person name="Brown D.W."/>
            <person name="Divon H."/>
            <person name="Uhlig S."/>
            <person name="Proctor R.H."/>
        </authorList>
    </citation>
    <scope>NUCLEOTIDE SEQUENCE</scope>
    <source>
        <strain evidence="6">NRRL 31653</strain>
    </source>
</reference>
<comment type="caution">
    <text evidence="6">The sequence shown here is derived from an EMBL/GenBank/DDBJ whole genome shotgun (WGS) entry which is preliminary data.</text>
</comment>
<dbReference type="SUPFAM" id="SSF49344">
    <property type="entry name" value="CBD9-like"/>
    <property type="match status" value="1"/>
</dbReference>
<dbReference type="GO" id="GO:0030248">
    <property type="term" value="F:cellulose binding"/>
    <property type="evidence" value="ECO:0007669"/>
    <property type="project" value="InterPro"/>
</dbReference>
<dbReference type="InterPro" id="IPR000254">
    <property type="entry name" value="CBD"/>
</dbReference>
<keyword evidence="2 4" id="KW-0732">Signal</keyword>
<dbReference type="Pfam" id="PF13450">
    <property type="entry name" value="NAD_binding_8"/>
    <property type="match status" value="1"/>
</dbReference>
<dbReference type="EMBL" id="LUFC02001311">
    <property type="protein sequence ID" value="KAF4478491.1"/>
    <property type="molecule type" value="Genomic_DNA"/>
</dbReference>
<dbReference type="InterPro" id="IPR053208">
    <property type="entry name" value="GMC_Oxidoreductase_CD"/>
</dbReference>
<feature type="chain" id="PRO_5040304307" evidence="4">
    <location>
        <begin position="25"/>
        <end position="759"/>
    </location>
</feature>
<feature type="domain" description="CBM1" evidence="5">
    <location>
        <begin position="718"/>
        <end position="754"/>
    </location>
</feature>
<dbReference type="InterPro" id="IPR035971">
    <property type="entry name" value="CBD_sf"/>
</dbReference>
<dbReference type="SUPFAM" id="SSF51905">
    <property type="entry name" value="FAD/NAD(P)-binding domain"/>
    <property type="match status" value="1"/>
</dbReference>
<dbReference type="GO" id="GO:0005975">
    <property type="term" value="P:carbohydrate metabolic process"/>
    <property type="evidence" value="ECO:0007669"/>
    <property type="project" value="InterPro"/>
</dbReference>
<evidence type="ECO:0000313" key="6">
    <source>
        <dbReference type="EMBL" id="KAF4478491.1"/>
    </source>
</evidence>
<evidence type="ECO:0000313" key="7">
    <source>
        <dbReference type="Proteomes" id="UP000737391"/>
    </source>
</evidence>
<dbReference type="CDD" id="cd09630">
    <property type="entry name" value="CDH_like_cytochrome"/>
    <property type="match status" value="1"/>
</dbReference>
<dbReference type="PROSITE" id="PS51164">
    <property type="entry name" value="CBM1_2"/>
    <property type="match status" value="1"/>
</dbReference>
<dbReference type="PANTHER" id="PTHR47190:SF2">
    <property type="entry name" value="CELLOBIOSE DEHYDROGENASE (AFU_ORTHOLOGUE AFUA_2G17620)"/>
    <property type="match status" value="1"/>
</dbReference>
<organism evidence="6 7">
    <name type="scientific">Fusarium agapanthi</name>
    <dbReference type="NCBI Taxonomy" id="1803897"/>
    <lineage>
        <taxon>Eukaryota</taxon>
        <taxon>Fungi</taxon>
        <taxon>Dikarya</taxon>
        <taxon>Ascomycota</taxon>
        <taxon>Pezizomycotina</taxon>
        <taxon>Sordariomycetes</taxon>
        <taxon>Hypocreomycetidae</taxon>
        <taxon>Hypocreales</taxon>
        <taxon>Nectriaceae</taxon>
        <taxon>Fusarium</taxon>
        <taxon>Fusarium fujikuroi species complex</taxon>
    </lineage>
</organism>
<dbReference type="InterPro" id="IPR036188">
    <property type="entry name" value="FAD/NAD-bd_sf"/>
</dbReference>
<sequence>MVSYGSLWLLVLAPLAHFPENGQTTNADEFIGYLNCATPSGKGTGWCGLSYGGPMTNSLLLMAYPHDGDILTSFLWANAQVEPVPYKGKAVLTQISSSITANGFTLIYRCQGCTSWSQEGNSGQLATTSSIGVLGWAHSTTNVIYPECPREASMLQHETQSIFGGQLTSNAFNNKYDTWAKLATKVVEGNCGGEQPTSTATSEPTSTSAPSGTPVPDETYDYVVVGGGAGGIPVADRLSEAGKKVLLIEKGPPSSGCWGGTRKPDWLGGTNLTRFDVPGLCNEIWADSSGIACPDTDQMAVCVLGGGTAINAGLWWRPNPTDWDFNFPDGWKAKDMATYEQRPAAKNRTYTHTPYMFSHGERGGPLATYLVSAKARNNFKYWTNTQVRRVVRSGGHVTALEVEPFSGAGYAGTVKLTPETGRVILAAGTFGSAKILLRSGVGPDDQLSVVANSSRDGGSMIAKEQWINLPVGYNLEDHTNTDTVIKHPDVVFYDFYEAYDNPIPADKKKYLDQRSGILAQAAPNIGPIIFDEISGADGRVRSMQWTARVEPSLGETSNKSITISQYLGRGAKSRGRMTITSALNTVVSGNPYLNDAEDKKAVVKALDNLRKALSGVDGLEWLQPAPGVTSQKYVDDMVVSWINRRANHWIGTNKLAKDDGRQGGTAVVDLNTKVYGTDNLFVTDASIFPDMVTTNPSSYIVTVAERASAAILALPVSKAQGQYQQYGGAEWTGNMQCGKGFYCKILNPFYSQCYPDSKR</sequence>
<dbReference type="InterPro" id="IPR015920">
    <property type="entry name" value="Cellobiose_DH-like_cyt"/>
</dbReference>
<dbReference type="Pfam" id="PF00732">
    <property type="entry name" value="GMC_oxred_N"/>
    <property type="match status" value="1"/>
</dbReference>
<dbReference type="SUPFAM" id="SSF54373">
    <property type="entry name" value="FAD-linked reductases, C-terminal domain"/>
    <property type="match status" value="1"/>
</dbReference>
<proteinExistence type="inferred from homology"/>